<evidence type="ECO:0000256" key="3">
    <source>
        <dbReference type="ARBA" id="ARBA00022448"/>
    </source>
</evidence>
<keyword evidence="4" id="KW-0539">Nucleus</keyword>
<dbReference type="PANTHER" id="PTHR31344">
    <property type="entry name" value="NUCLEAR PORE COMPLEX PROTEIN NUP205"/>
    <property type="match status" value="1"/>
</dbReference>
<dbReference type="Pfam" id="PF11894">
    <property type="entry name" value="Nup192"/>
    <property type="match status" value="1"/>
</dbReference>
<comment type="subcellular location">
    <subcellularLocation>
        <location evidence="1">Nucleus</location>
    </subcellularLocation>
</comment>
<comment type="caution">
    <text evidence="5">The sequence shown here is derived from an EMBL/GenBank/DDBJ whole genome shotgun (WGS) entry which is preliminary data.</text>
</comment>
<accession>A0ABQ0EUG1</accession>
<organism evidence="5 6">
    <name type="scientific">Apodemus speciosus</name>
    <name type="common">Large Japanese field mouse</name>
    <dbReference type="NCBI Taxonomy" id="105296"/>
    <lineage>
        <taxon>Eukaryota</taxon>
        <taxon>Metazoa</taxon>
        <taxon>Chordata</taxon>
        <taxon>Craniata</taxon>
        <taxon>Vertebrata</taxon>
        <taxon>Euteleostomi</taxon>
        <taxon>Mammalia</taxon>
        <taxon>Eutheria</taxon>
        <taxon>Euarchontoglires</taxon>
        <taxon>Glires</taxon>
        <taxon>Rodentia</taxon>
        <taxon>Myomorpha</taxon>
        <taxon>Muroidea</taxon>
        <taxon>Muridae</taxon>
        <taxon>Murinae</taxon>
        <taxon>Apodemus</taxon>
    </lineage>
</organism>
<protein>
    <submittedName>
        <fullName evidence="5">Nucleoporin 205</fullName>
    </submittedName>
</protein>
<reference evidence="5 6" key="1">
    <citation type="submission" date="2024-08" db="EMBL/GenBank/DDBJ databases">
        <title>The draft genome of Apodemus speciosus.</title>
        <authorList>
            <person name="Nabeshima K."/>
            <person name="Suzuki S."/>
            <person name="Onuma M."/>
        </authorList>
    </citation>
    <scope>NUCLEOTIDE SEQUENCE [LARGE SCALE GENOMIC DNA]</scope>
    <source>
        <strain evidence="5">IB14-021</strain>
    </source>
</reference>
<comment type="similarity">
    <text evidence="2">Belongs to the NUP186/NUP192/NUP205 family.</text>
</comment>
<keyword evidence="6" id="KW-1185">Reference proteome</keyword>
<dbReference type="Proteomes" id="UP001623349">
    <property type="component" value="Unassembled WGS sequence"/>
</dbReference>
<dbReference type="PANTHER" id="PTHR31344:SF0">
    <property type="entry name" value="NUCLEAR PORE COMPLEX PROTEIN NUP205"/>
    <property type="match status" value="1"/>
</dbReference>
<gene>
    <name evidence="5" type="ORF">APTSU1_000590900</name>
</gene>
<sequence>MILKKHKPDFISLFKNPVGKPKNVQQHEKIQKASSEGVAIQGQQGTRLLPEQLIREAFIISDLFDIGELSAVELLLAGEHQQPHFPGLTRGLVAVLLYWDGKRCIANSLKTLIQSRRGKTWTLELSPELVSMTTRFTDELMEQGLTYKVLTLVSQIDVNNEFEKLQRDRGLGSEKHRKEVSDLIKECRQSLAESLFAWACQSPLAKDDTLLLIGHLERVTVEANGSLDAVNLALLMALLYCFDTSFIEQSTEERDDMIHHLPLLTERQYIATIHSRLQDSQPWKLPGLQATVRLAWALALRGISQLPDVTALAEFTEADEAIAELAIADNVFLFLSESVVLAENFYQEEFYIRRIHNLITDFLAFMPMKVKQLKNRADEDARMIHMSMQMGNEAPISLRRDLEHLMLLIGELYKKNPFHLELALEYWCPSEPLQTPTVMGSYLGVAHQRPPQRQVVLSKFVRQMGDLLPPTIYIPYLKMLQGLANGPQCAHYCFSLLKVNGSSHVENIQGAGGSPVSWEHFFHSLLLYHEHLRKDLPSADSVQYRHLPSRGITQKEQDGLIAFLQLTSTIITWGCDLVLGACAHICQEAKSGGQLEFMGLETSMGHSQKTKQSSENARLALCEHPQWTPVVVILGLLQCSIPPVLKAELLKTLAAFGKSPEIAASLWQSLEYTQRVMTHRLRTTFLQQYLQEDACVDCLDLGEILQTVRVPSQRQAIGIEVELNEIESRCEEYPLTRAFCQLISTLVESSFPSNLGAGLRPPGFDPYLQFLRDSVFLRFRTRAYRRAAEKWEVAEVVLEVFYKLLRDYEPQLEDFVDQFVELQGEEIIAYKPPGFSLMYHLLNESPMLELALSLLEEGVKQLDTYAPFPGKKHLEKAVQHCLALLNLTLQKENLFMDLLRESQLALIVSPLEQLLQGINPRTKKADNVVNIARYLYHGNNNPELAFESAKILCCISCNSNIQIKMVGDFTHDQTYCVILVGLKQRLARRLLDRSAWLCFPRAGIEGSVSQKLMAGFVECLDSEDTEEFVRVEEGSELEKKIAAIRHETRIHILNLLITSLERNPPNLALYLLGFELKKPISTTNLQDPGVLGCPRTCLHAILNILEKGTDGRTGPVAVQEYPQLAELCYQEYISRASKRVQLAREFPSRPDSDISVMCMLRYIWSYYEVLENQPGFPIFPVATSTFLEQRMSWLMKTASIELRVTSLNRQRSHTQRLLHLLLDDLPVKPYSDGEGGMEDENRSVSGFLHFDTATKVRRKILSILDSIDFSQEIPEPLQLDFFDRAQIEQVIANCEHKNLQGQTVCNVKLLHRVLVAEVNALQGMAAIGQRPLLMEEISTILQYVVGRNKLLQCLHAKRHALESWRQLVEIILTACPQELIQAEDRQLIIRDLLQDVHDKVLDDEAAQELMPVVAGAVFTLTAHLSQAVRTEQKQPLVPGPGEAHCAFMLDSSFTSPPAAEGRPVGFASVGDSSLHIILKKLLDFILKTGGGFQRVRTHLYGSLLYYLQIAQRPDEPDTLEAAKKTMWERLTAPEDVFSKLQRENMAIIESYGAALMEVVCRDACDGHEIGRMLALALLDRIVSVDKQQQWLLYLSNSGYLKVLVDSLVEDDRTLQSLLTPQPPLLKALYTYESKMAFLTRVAKLQQGSLELLRSGVIVRLAQCQVYDMRPEMDSHGDPPVFIPTPADRYRQILLPALQLCQVILTSSMSQHLQAAGQVLQFLVSHSDTIQAILRCQDVSAGSLQELALLTGILSKAALPGMLNELDVDVNEGSLMELQGHLTRFQRQCLGLLGRFGGSDRLRQFKFQDDNAEGDRVSKKDEIELAMQQICANVMEYCQAFMQQNSSNLQNAVCLFTPSLSETVNRDGARQDTQVPVVPYWRLPGLGIIIYLLKQSASDFFSYYDSHRRSVSKLQNVEQLPPDEIKELCQSVMPAGIDKISTAQKCVLARRRLVKLINNRARLLSLCSSISSRPACLFFGAIWSITCYIALQWIPKIHCLPLGLYLKAEDYKKPNLDFRSSLAQVNQHDIDQGRISLCSPGCPGTHSVNEAGLRNPPASASQVLGSNTLQSDAINAFGESLQKKLLDIEGLYSKVRSRYSFIQALIRRIRGLLRIPRS</sequence>
<dbReference type="EMBL" id="BAAFST010000006">
    <property type="protein sequence ID" value="GAB1290679.1"/>
    <property type="molecule type" value="Genomic_DNA"/>
</dbReference>
<evidence type="ECO:0000313" key="6">
    <source>
        <dbReference type="Proteomes" id="UP001623349"/>
    </source>
</evidence>
<evidence type="ECO:0000313" key="5">
    <source>
        <dbReference type="EMBL" id="GAB1290679.1"/>
    </source>
</evidence>
<dbReference type="InterPro" id="IPR021827">
    <property type="entry name" value="Nup186/Nup192/Nup205"/>
</dbReference>
<proteinExistence type="inferred from homology"/>
<name>A0ABQ0EUG1_APOSI</name>
<evidence type="ECO:0000256" key="4">
    <source>
        <dbReference type="ARBA" id="ARBA00023242"/>
    </source>
</evidence>
<evidence type="ECO:0000256" key="1">
    <source>
        <dbReference type="ARBA" id="ARBA00004123"/>
    </source>
</evidence>
<keyword evidence="3" id="KW-0813">Transport</keyword>
<evidence type="ECO:0000256" key="2">
    <source>
        <dbReference type="ARBA" id="ARBA00005892"/>
    </source>
</evidence>